<dbReference type="InterPro" id="IPR053756">
    <property type="entry name" value="Toxin_immunity_effector"/>
</dbReference>
<proteinExistence type="predicted"/>
<evidence type="ECO:0000313" key="2">
    <source>
        <dbReference type="EMBL" id="PWV64736.1"/>
    </source>
</evidence>
<gene>
    <name evidence="2" type="ORF">C7443_102389</name>
</gene>
<feature type="coiled-coil region" evidence="1">
    <location>
        <begin position="8"/>
        <end position="35"/>
    </location>
</feature>
<protein>
    <submittedName>
        <fullName evidence="2">Uncharacterized protein</fullName>
    </submittedName>
</protein>
<dbReference type="AlphaFoldDB" id="A0A317N035"/>
<evidence type="ECO:0000313" key="3">
    <source>
        <dbReference type="Proteomes" id="UP000246569"/>
    </source>
</evidence>
<keyword evidence="3" id="KW-1185">Reference proteome</keyword>
<comment type="caution">
    <text evidence="2">The sequence shown here is derived from an EMBL/GenBank/DDBJ whole genome shotgun (WGS) entry which is preliminary data.</text>
</comment>
<keyword evidence="1" id="KW-0175">Coiled coil</keyword>
<dbReference type="Proteomes" id="UP000246569">
    <property type="component" value="Unassembled WGS sequence"/>
</dbReference>
<sequence length="51" mass="5737">MRQAAASGEAEAEALQRLEDRLQAAEALRQVHRLAARTQLNLPPYDELIDH</sequence>
<reference evidence="2 3" key="1">
    <citation type="submission" date="2018-05" db="EMBL/GenBank/DDBJ databases">
        <title>Genomic Encyclopedia of Type Strains, Phase IV (KMG-IV): sequencing the most valuable type-strain genomes for metagenomic binning, comparative biology and taxonomic classification.</title>
        <authorList>
            <person name="Goeker M."/>
        </authorList>
    </citation>
    <scope>NUCLEOTIDE SEQUENCE [LARGE SCALE GENOMIC DNA]</scope>
    <source>
        <strain evidence="2 3">DSM 23606</strain>
    </source>
</reference>
<accession>A0A317N035</accession>
<organism evidence="2 3">
    <name type="scientific">Plasticicumulans acidivorans</name>
    <dbReference type="NCBI Taxonomy" id="886464"/>
    <lineage>
        <taxon>Bacteria</taxon>
        <taxon>Pseudomonadati</taxon>
        <taxon>Pseudomonadota</taxon>
        <taxon>Gammaproteobacteria</taxon>
        <taxon>Candidatus Competibacteraceae</taxon>
        <taxon>Plasticicumulans</taxon>
    </lineage>
</organism>
<dbReference type="Gene3D" id="1.10.287.2500">
    <property type="match status" value="1"/>
</dbReference>
<evidence type="ECO:0000256" key="1">
    <source>
        <dbReference type="SAM" id="Coils"/>
    </source>
</evidence>
<name>A0A317N035_9GAMM</name>
<dbReference type="EMBL" id="QGTJ01000002">
    <property type="protein sequence ID" value="PWV64736.1"/>
    <property type="molecule type" value="Genomic_DNA"/>
</dbReference>